<evidence type="ECO:0000256" key="2">
    <source>
        <dbReference type="ARBA" id="ARBA00004514"/>
    </source>
</evidence>
<dbReference type="InterPro" id="IPR036871">
    <property type="entry name" value="PX_dom_sf"/>
</dbReference>
<dbReference type="SUPFAM" id="SSF64268">
    <property type="entry name" value="PX domain"/>
    <property type="match status" value="1"/>
</dbReference>
<dbReference type="Pfam" id="PF00787">
    <property type="entry name" value="PX"/>
    <property type="match status" value="1"/>
</dbReference>
<dbReference type="RefSeq" id="XP_021848734.1">
    <property type="nucleotide sequence ID" value="XM_021993042.2"/>
</dbReference>
<dbReference type="PANTHER" id="PTHR46856">
    <property type="entry name" value="PX DOMAIN-CONTAINING PROTEIN EREL1-RELATED"/>
    <property type="match status" value="1"/>
</dbReference>
<dbReference type="GO" id="GO:0015031">
    <property type="term" value="P:protein transport"/>
    <property type="evidence" value="ECO:0000318"/>
    <property type="project" value="GO_Central"/>
</dbReference>
<proteinExistence type="predicted"/>
<dbReference type="InterPro" id="IPR044588">
    <property type="entry name" value="EREX-like"/>
</dbReference>
<dbReference type="FunFam" id="3.30.1520.10:FF:000060">
    <property type="entry name" value="Phox (PX) domain-containing protein"/>
    <property type="match status" value="1"/>
</dbReference>
<comment type="function">
    <text evidence="9">Acts as an effector of RABF2A and RABF2B. Involved in vacuolar transport of storage proteins. Regulates membrane trafficking to protein storage vacuoles (PSVs). Binds specifically to phosphatidylinositol 3-monophosphate (PtdIns3P).</text>
</comment>
<evidence type="ECO:0000256" key="8">
    <source>
        <dbReference type="ARBA" id="ARBA00023136"/>
    </source>
</evidence>
<organism evidence="13 14">
    <name type="scientific">Spinacia oleracea</name>
    <name type="common">Spinach</name>
    <dbReference type="NCBI Taxonomy" id="3562"/>
    <lineage>
        <taxon>Eukaryota</taxon>
        <taxon>Viridiplantae</taxon>
        <taxon>Streptophyta</taxon>
        <taxon>Embryophyta</taxon>
        <taxon>Tracheophyta</taxon>
        <taxon>Spermatophyta</taxon>
        <taxon>Magnoliopsida</taxon>
        <taxon>eudicotyledons</taxon>
        <taxon>Gunneridae</taxon>
        <taxon>Pentapetalae</taxon>
        <taxon>Caryophyllales</taxon>
        <taxon>Chenopodiaceae</taxon>
        <taxon>Chenopodioideae</taxon>
        <taxon>Anserineae</taxon>
        <taxon>Spinacia</taxon>
    </lineage>
</organism>
<dbReference type="GO" id="GO:0005829">
    <property type="term" value="C:cytosol"/>
    <property type="evidence" value="ECO:0007669"/>
    <property type="project" value="UniProtKB-SubCell"/>
</dbReference>
<feature type="coiled-coil region" evidence="10">
    <location>
        <begin position="424"/>
        <end position="574"/>
    </location>
</feature>
<dbReference type="SMART" id="SM00312">
    <property type="entry name" value="PX"/>
    <property type="match status" value="1"/>
</dbReference>
<keyword evidence="13" id="KW-1185">Reference proteome</keyword>
<evidence type="ECO:0000256" key="7">
    <source>
        <dbReference type="ARBA" id="ARBA00023054"/>
    </source>
</evidence>
<keyword evidence="6" id="KW-0653">Protein transport</keyword>
<feature type="compositionally biased region" description="Basic residues" evidence="11">
    <location>
        <begin position="1"/>
        <end position="12"/>
    </location>
</feature>
<evidence type="ECO:0000256" key="5">
    <source>
        <dbReference type="ARBA" id="ARBA00022753"/>
    </source>
</evidence>
<dbReference type="GeneID" id="110788394"/>
<evidence type="ECO:0000256" key="4">
    <source>
        <dbReference type="ARBA" id="ARBA00022490"/>
    </source>
</evidence>
<feature type="region of interest" description="Disordered" evidence="11">
    <location>
        <begin position="171"/>
        <end position="199"/>
    </location>
</feature>
<comment type="subcellular location">
    <subcellularLocation>
        <location evidence="2">Cytoplasm</location>
        <location evidence="2">Cytosol</location>
    </subcellularLocation>
    <subcellularLocation>
        <location evidence="1">Endosome membrane</location>
        <topology evidence="1">Peripheral membrane protein</topology>
    </subcellularLocation>
</comment>
<dbReference type="InterPro" id="IPR001683">
    <property type="entry name" value="PX_dom"/>
</dbReference>
<reference evidence="14" key="2">
    <citation type="submission" date="2025-08" db="UniProtKB">
        <authorList>
            <consortium name="RefSeq"/>
        </authorList>
    </citation>
    <scope>IDENTIFICATION</scope>
    <source>
        <tissue evidence="14">Leaf</tissue>
    </source>
</reference>
<dbReference type="AlphaFoldDB" id="A0A9R0IIG5"/>
<name>A0A9R0IIG5_SPIOL</name>
<dbReference type="PROSITE" id="PS50195">
    <property type="entry name" value="PX"/>
    <property type="match status" value="1"/>
</dbReference>
<gene>
    <name evidence="14" type="primary">LOC110788394</name>
</gene>
<evidence type="ECO:0000256" key="3">
    <source>
        <dbReference type="ARBA" id="ARBA00022448"/>
    </source>
</evidence>
<dbReference type="OrthoDB" id="76516at2759"/>
<evidence type="ECO:0000256" key="11">
    <source>
        <dbReference type="SAM" id="MobiDB-lite"/>
    </source>
</evidence>
<evidence type="ECO:0000256" key="9">
    <source>
        <dbReference type="ARBA" id="ARBA00055681"/>
    </source>
</evidence>
<evidence type="ECO:0000313" key="14">
    <source>
        <dbReference type="RefSeq" id="XP_021848734.1"/>
    </source>
</evidence>
<evidence type="ECO:0000313" key="13">
    <source>
        <dbReference type="Proteomes" id="UP000813463"/>
    </source>
</evidence>
<feature type="domain" description="PX" evidence="12">
    <location>
        <begin position="50"/>
        <end position="167"/>
    </location>
</feature>
<keyword evidence="8" id="KW-0472">Membrane</keyword>
<keyword evidence="4" id="KW-0963">Cytoplasm</keyword>
<keyword evidence="5" id="KW-0967">Endosome</keyword>
<evidence type="ECO:0000256" key="1">
    <source>
        <dbReference type="ARBA" id="ARBA00004481"/>
    </source>
</evidence>
<keyword evidence="3" id="KW-0813">Transport</keyword>
<evidence type="ECO:0000256" key="10">
    <source>
        <dbReference type="SAM" id="Coils"/>
    </source>
</evidence>
<dbReference type="KEGG" id="soe:110788394"/>
<feature type="compositionally biased region" description="Low complexity" evidence="11">
    <location>
        <begin position="174"/>
        <end position="199"/>
    </location>
</feature>
<protein>
    <submittedName>
        <fullName evidence="14">PX domain-containing protein EREL1 isoform X1</fullName>
    </submittedName>
</protein>
<dbReference type="Proteomes" id="UP000813463">
    <property type="component" value="Chromosome 1"/>
</dbReference>
<evidence type="ECO:0000259" key="12">
    <source>
        <dbReference type="PROSITE" id="PS50195"/>
    </source>
</evidence>
<evidence type="ECO:0000256" key="6">
    <source>
        <dbReference type="ARBA" id="ARBA00022927"/>
    </source>
</evidence>
<dbReference type="Gene3D" id="3.30.1520.10">
    <property type="entry name" value="Phox-like domain"/>
    <property type="match status" value="1"/>
</dbReference>
<dbReference type="PANTHER" id="PTHR46856:SF1">
    <property type="entry name" value="PX DOMAIN-CONTAINING PROTEIN EREL1-RELATED"/>
    <property type="match status" value="1"/>
</dbReference>
<keyword evidence="7 10" id="KW-0175">Coiled coil</keyword>
<dbReference type="GO" id="GO:0010008">
    <property type="term" value="C:endosome membrane"/>
    <property type="evidence" value="ECO:0000318"/>
    <property type="project" value="GO_Central"/>
</dbReference>
<feature type="region of interest" description="Disordered" evidence="11">
    <location>
        <begin position="1"/>
        <end position="33"/>
    </location>
</feature>
<sequence length="712" mass="79703">MIRGRSPPKHRHDGTSPLPMGMDWSPPPKKWGGRDTVWPHDPRSGWSYCVTIPSWVALPKSRSSSSDPVVFYRILVGIQSPAGVTTTRGVLRRFNDFLKLFSDLKRAFPKKSLPSAPPKGLLRMKSRALLEERRCSLEEWMLKLLSDIDISRSMAVASFLELEAAARSSFLEASQPPSTENPSTTSSVSSDQNHPSLSLPALASSSSIASDYGSDTAYETSELGSPSFGRDDVSEVGLEELTLDEDLTSPMEKIVKYSMSNIDEGLLMGESILDQLESFKKHKGQSRHITDNGSALKSASLAVDRAGSSFEADPIKVVNHIRKTSNESVGSDLSSYRGGEMSNSWAPNLLSEASLDLPSGAEAFRTMGSPSSSELQYSIGDVVLPRDQQPKLDRTLMIIQRRLVTAKTDMEDLISRLNQEVAVKEYLTTKVKDLEVELETTKEKSKENLQQALSLEKERVTKMQWDMEELRRRSLEFELQLKSQDAKLPADFMSLSAFPEKDELFRELKATKDQLNILLKQHEELEVKSKSDIKLLVKEVKSLRRSQVDLKQKLDESLQEKTEVELLLQQEMERNEHALAAKRKLLHDCQTLQSQLLECNIKIVDNNFTVDSSSISDVLDLLADSDKQIGVLLAETQQLAPAPNTLSNNDDLKKTLDHELRVVLRDIFSDNAKLRKQVNNFIRSALQTDSSSNENGNQGLPRETVLKQLFET</sequence>
<reference evidence="13" key="1">
    <citation type="journal article" date="2021" name="Nat. Commun.">
        <title>Genomic analyses provide insights into spinach domestication and the genetic basis of agronomic traits.</title>
        <authorList>
            <person name="Cai X."/>
            <person name="Sun X."/>
            <person name="Xu C."/>
            <person name="Sun H."/>
            <person name="Wang X."/>
            <person name="Ge C."/>
            <person name="Zhang Z."/>
            <person name="Wang Q."/>
            <person name="Fei Z."/>
            <person name="Jiao C."/>
            <person name="Wang Q."/>
        </authorList>
    </citation>
    <scope>NUCLEOTIDE SEQUENCE [LARGE SCALE GENOMIC DNA]</scope>
    <source>
        <strain evidence="13">cv. Varoflay</strain>
    </source>
</reference>
<accession>A0A9R0IIG5</accession>
<dbReference type="GO" id="GO:0035091">
    <property type="term" value="F:phosphatidylinositol binding"/>
    <property type="evidence" value="ECO:0007669"/>
    <property type="project" value="InterPro"/>
</dbReference>